<dbReference type="Pfam" id="PF04359">
    <property type="entry name" value="DUF493"/>
    <property type="match status" value="1"/>
</dbReference>
<proteinExistence type="predicted"/>
<sequence>MAMQEYDKLKELLANNKKWPMPYMFKFIVPNVEGRVQQVVELLPKHGNVTYNHTKNLKYVSVTCRVSMKSADAIIEITSKVAKIDGVMSL</sequence>
<accession>A0ABS1HFN0</accession>
<dbReference type="InterPro" id="IPR027471">
    <property type="entry name" value="YbeD-like_sf"/>
</dbReference>
<organism evidence="1 2">
    <name type="scientific">Carboxylicivirga marina</name>
    <dbReference type="NCBI Taxonomy" id="2800988"/>
    <lineage>
        <taxon>Bacteria</taxon>
        <taxon>Pseudomonadati</taxon>
        <taxon>Bacteroidota</taxon>
        <taxon>Bacteroidia</taxon>
        <taxon>Marinilabiliales</taxon>
        <taxon>Marinilabiliaceae</taxon>
        <taxon>Carboxylicivirga</taxon>
    </lineage>
</organism>
<dbReference type="SUPFAM" id="SSF117991">
    <property type="entry name" value="YbeD/HP0495-like"/>
    <property type="match status" value="1"/>
</dbReference>
<dbReference type="RefSeq" id="WP_200463676.1">
    <property type="nucleotide sequence ID" value="NZ_JAENRR010000006.1"/>
</dbReference>
<protein>
    <submittedName>
        <fullName evidence="1">DUF493 family protein</fullName>
    </submittedName>
</protein>
<dbReference type="Proteomes" id="UP000605676">
    <property type="component" value="Unassembled WGS sequence"/>
</dbReference>
<name>A0ABS1HFN0_9BACT</name>
<dbReference type="EMBL" id="JAENRR010000006">
    <property type="protein sequence ID" value="MBK3516447.1"/>
    <property type="molecule type" value="Genomic_DNA"/>
</dbReference>
<gene>
    <name evidence="1" type="ORF">JIV24_03775</name>
</gene>
<reference evidence="1 2" key="1">
    <citation type="submission" date="2021-01" db="EMBL/GenBank/DDBJ databases">
        <title>Carboxyliciviraga sp.nov., isolated from coastal sediments.</title>
        <authorList>
            <person name="Lu D."/>
            <person name="Zhang T."/>
        </authorList>
    </citation>
    <scope>NUCLEOTIDE SEQUENCE [LARGE SCALE GENOMIC DNA]</scope>
    <source>
        <strain evidence="1 2">N1Y132</strain>
    </source>
</reference>
<evidence type="ECO:0000313" key="1">
    <source>
        <dbReference type="EMBL" id="MBK3516447.1"/>
    </source>
</evidence>
<comment type="caution">
    <text evidence="1">The sequence shown here is derived from an EMBL/GenBank/DDBJ whole genome shotgun (WGS) entry which is preliminary data.</text>
</comment>
<dbReference type="InterPro" id="IPR007454">
    <property type="entry name" value="UPF0250_YbeD-like"/>
</dbReference>
<keyword evidence="2" id="KW-1185">Reference proteome</keyword>
<evidence type="ECO:0000313" key="2">
    <source>
        <dbReference type="Proteomes" id="UP000605676"/>
    </source>
</evidence>
<dbReference type="Gene3D" id="3.30.70.260">
    <property type="match status" value="1"/>
</dbReference>